<sequence length="709" mass="80084">MGPTLLHLVEMGFKFHIKCTFVCAVVVLISYLYVEKASGSCDIFKGSWVYDESYPLYNTSSCGLIEKEFDCQKNGRSDELYLKYRWKPTACDLPRFDGEDFLRRVKGEKIQFVGDSLSLNQWQSLICMLHSAVPHANYTLVRKNGISTFALPDYEVSVMMNRNAFLVDLVTEKIGRVLKLDSIEGGNAWRGYDMLIFNTWHWWLHKGSNQPWDYIEEGNITYKDMDPLIAFEKGLTTWSKWVDSNTDPTKTRVFFQGISPTHYNGSEWNEPTKNCHGQIQPINGSTYAAGSPPPVAVVKKVLSNMLKPADLLDVTTLSQLRKDGHPSVYGIDGEKGNDCSHWCLAGVPDTWNHLLYASIVLTRDGGEQANSSVEKRVGVISSKGVGFTMNHILFTIPQAVISSRKNSTARRMEEQMSFISNTDGSPLPATCQDAMTRIARFTEQGAAPRSDKQIILFLKFPHILQVLVTNIFLWNFQDYGVSVTMNRNEFLVDLVTEKIGRVLKLGSIKGGDAWKGYDMLIFNTWHWWLHKGSKLQPWDYMEEGNTTYKDMDRLIAFEKGLTTWSKWVDSNIDPTKTTVFFQGISPTHYNGSEWNEPTENCQGQTQSISGSTYLGGLPPPVAVVKKVLSNMLKPADLLDITTLSQLRKDGHPSVYSIDGEKGNDCSHWCLAGVPDTWNNLLYASIVLTREMGRSNYFELGTKVAIEHFK</sequence>
<dbReference type="GO" id="GO:0016413">
    <property type="term" value="F:O-acetyltransferase activity"/>
    <property type="evidence" value="ECO:0007669"/>
    <property type="project" value="InterPro"/>
</dbReference>
<dbReference type="AlphaFoldDB" id="A0A835DM61"/>
<dbReference type="OMA" id="MTYRRQD"/>
<keyword evidence="6 7" id="KW-0472">Membrane</keyword>
<evidence type="ECO:0000256" key="6">
    <source>
        <dbReference type="ARBA" id="ARBA00023136"/>
    </source>
</evidence>
<evidence type="ECO:0000256" key="3">
    <source>
        <dbReference type="ARBA" id="ARBA00022692"/>
    </source>
</evidence>
<comment type="similarity">
    <text evidence="2">Belongs to the PC-esterase family. TBL subfamily.</text>
</comment>
<dbReference type="Pfam" id="PF14416">
    <property type="entry name" value="PMR5N"/>
    <property type="match status" value="1"/>
</dbReference>
<name>A0A835DM61_TETSI</name>
<dbReference type="InterPro" id="IPR029962">
    <property type="entry name" value="TBL"/>
</dbReference>
<comment type="subcellular location">
    <subcellularLocation>
        <location evidence="1">Membrane</location>
        <topology evidence="1">Single-pass membrane protein</topology>
    </subcellularLocation>
</comment>
<comment type="caution">
    <text evidence="10">The sequence shown here is derived from an EMBL/GenBank/DDBJ whole genome shotgun (WGS) entry which is preliminary data.</text>
</comment>
<feature type="transmembrane region" description="Helical" evidence="7">
    <location>
        <begin position="15"/>
        <end position="34"/>
    </location>
</feature>
<keyword evidence="3 7" id="KW-0812">Transmembrane</keyword>
<dbReference type="InterPro" id="IPR025846">
    <property type="entry name" value="TBL_N"/>
</dbReference>
<evidence type="ECO:0000259" key="9">
    <source>
        <dbReference type="Pfam" id="PF14416"/>
    </source>
</evidence>
<evidence type="ECO:0000256" key="7">
    <source>
        <dbReference type="SAM" id="Phobius"/>
    </source>
</evidence>
<dbReference type="Pfam" id="PF13839">
    <property type="entry name" value="PC-Esterase"/>
    <property type="match status" value="2"/>
</dbReference>
<accession>A0A835DM61</accession>
<dbReference type="InterPro" id="IPR026057">
    <property type="entry name" value="TBL_C"/>
</dbReference>
<dbReference type="GO" id="GO:0005794">
    <property type="term" value="C:Golgi apparatus"/>
    <property type="evidence" value="ECO:0007669"/>
    <property type="project" value="TreeGrafter"/>
</dbReference>
<evidence type="ECO:0000256" key="4">
    <source>
        <dbReference type="ARBA" id="ARBA00022968"/>
    </source>
</evidence>
<feature type="domain" description="Trichome birefringence-like N-terminal" evidence="9">
    <location>
        <begin position="40"/>
        <end position="92"/>
    </location>
</feature>
<feature type="domain" description="Trichome birefringence-like C-terminal" evidence="8">
    <location>
        <begin position="93"/>
        <end position="357"/>
    </location>
</feature>
<dbReference type="PANTHER" id="PTHR32285:SF206">
    <property type="entry name" value="PROTEIN TRICHOME BIREFRINGENCE-LIKE 37"/>
    <property type="match status" value="1"/>
</dbReference>
<dbReference type="PANTHER" id="PTHR32285">
    <property type="entry name" value="PROTEIN TRICHOME BIREFRINGENCE-LIKE 9-RELATED"/>
    <property type="match status" value="1"/>
</dbReference>
<keyword evidence="5 7" id="KW-1133">Transmembrane helix</keyword>
<evidence type="ECO:0000313" key="10">
    <source>
        <dbReference type="EMBL" id="KAF8409138.1"/>
    </source>
</evidence>
<dbReference type="GO" id="GO:0016020">
    <property type="term" value="C:membrane"/>
    <property type="evidence" value="ECO:0007669"/>
    <property type="project" value="UniProtKB-SubCell"/>
</dbReference>
<dbReference type="OrthoDB" id="630188at2759"/>
<evidence type="ECO:0008006" key="12">
    <source>
        <dbReference type="Google" id="ProtNLM"/>
    </source>
</evidence>
<keyword evidence="11" id="KW-1185">Reference proteome</keyword>
<evidence type="ECO:0000313" key="11">
    <source>
        <dbReference type="Proteomes" id="UP000655225"/>
    </source>
</evidence>
<keyword evidence="4" id="KW-0735">Signal-anchor</keyword>
<protein>
    <recommendedName>
        <fullName evidence="12">Trichome birefringence-like N-terminal domain-containing protein</fullName>
    </recommendedName>
</protein>
<organism evidence="10 11">
    <name type="scientific">Tetracentron sinense</name>
    <name type="common">Spur-leaf</name>
    <dbReference type="NCBI Taxonomy" id="13715"/>
    <lineage>
        <taxon>Eukaryota</taxon>
        <taxon>Viridiplantae</taxon>
        <taxon>Streptophyta</taxon>
        <taxon>Embryophyta</taxon>
        <taxon>Tracheophyta</taxon>
        <taxon>Spermatophyta</taxon>
        <taxon>Magnoliopsida</taxon>
        <taxon>Trochodendrales</taxon>
        <taxon>Trochodendraceae</taxon>
        <taxon>Tetracentron</taxon>
    </lineage>
</organism>
<gene>
    <name evidence="10" type="ORF">HHK36_005211</name>
</gene>
<evidence type="ECO:0000256" key="1">
    <source>
        <dbReference type="ARBA" id="ARBA00004167"/>
    </source>
</evidence>
<dbReference type="Proteomes" id="UP000655225">
    <property type="component" value="Unassembled WGS sequence"/>
</dbReference>
<evidence type="ECO:0000256" key="2">
    <source>
        <dbReference type="ARBA" id="ARBA00007727"/>
    </source>
</evidence>
<proteinExistence type="inferred from homology"/>
<evidence type="ECO:0000259" key="8">
    <source>
        <dbReference type="Pfam" id="PF13839"/>
    </source>
</evidence>
<feature type="domain" description="Trichome birefringence-like C-terminal" evidence="8">
    <location>
        <begin position="471"/>
        <end position="683"/>
    </location>
</feature>
<reference evidence="10 11" key="1">
    <citation type="submission" date="2020-04" db="EMBL/GenBank/DDBJ databases">
        <title>Plant Genome Project.</title>
        <authorList>
            <person name="Zhang R.-G."/>
        </authorList>
    </citation>
    <scope>NUCLEOTIDE SEQUENCE [LARGE SCALE GENOMIC DNA]</scope>
    <source>
        <strain evidence="10">YNK0</strain>
        <tissue evidence="10">Leaf</tissue>
    </source>
</reference>
<evidence type="ECO:0000256" key="5">
    <source>
        <dbReference type="ARBA" id="ARBA00022989"/>
    </source>
</evidence>
<dbReference type="EMBL" id="JABCRI010000003">
    <property type="protein sequence ID" value="KAF8409138.1"/>
    <property type="molecule type" value="Genomic_DNA"/>
</dbReference>